<evidence type="ECO:0000313" key="2">
    <source>
        <dbReference type="Proteomes" id="UP000887577"/>
    </source>
</evidence>
<feature type="region of interest" description="Disordered" evidence="1">
    <location>
        <begin position="133"/>
        <end position="152"/>
    </location>
</feature>
<reference evidence="3" key="1">
    <citation type="submission" date="2022-11" db="UniProtKB">
        <authorList>
            <consortium name="WormBaseParasite"/>
        </authorList>
    </citation>
    <scope>IDENTIFICATION</scope>
</reference>
<evidence type="ECO:0000256" key="1">
    <source>
        <dbReference type="SAM" id="MobiDB-lite"/>
    </source>
</evidence>
<dbReference type="PANTHER" id="PTHR22954">
    <property type="entry name" value="RETROVIRAL PROTEASE-RELATED"/>
    <property type="match status" value="1"/>
</dbReference>
<dbReference type="PANTHER" id="PTHR22954:SF3">
    <property type="entry name" value="PROTEIN CBG08539"/>
    <property type="match status" value="1"/>
</dbReference>
<organism evidence="2 3">
    <name type="scientific">Panagrolaimus superbus</name>
    <dbReference type="NCBI Taxonomy" id="310955"/>
    <lineage>
        <taxon>Eukaryota</taxon>
        <taxon>Metazoa</taxon>
        <taxon>Ecdysozoa</taxon>
        <taxon>Nematoda</taxon>
        <taxon>Chromadorea</taxon>
        <taxon>Rhabditida</taxon>
        <taxon>Tylenchina</taxon>
        <taxon>Panagrolaimomorpha</taxon>
        <taxon>Panagrolaimoidea</taxon>
        <taxon>Panagrolaimidae</taxon>
        <taxon>Panagrolaimus</taxon>
    </lineage>
</organism>
<dbReference type="Pfam" id="PF03564">
    <property type="entry name" value="DUF1759"/>
    <property type="match status" value="1"/>
</dbReference>
<name>A0A914YUR3_9BILA</name>
<evidence type="ECO:0000313" key="3">
    <source>
        <dbReference type="WBParaSite" id="PSU_v2.g3721.t1"/>
    </source>
</evidence>
<keyword evidence="2" id="KW-1185">Reference proteome</keyword>
<dbReference type="WBParaSite" id="PSU_v2.g3721.t1">
    <property type="protein sequence ID" value="PSU_v2.g3721.t1"/>
    <property type="gene ID" value="PSU_v2.g3721"/>
</dbReference>
<dbReference type="Proteomes" id="UP000887577">
    <property type="component" value="Unplaced"/>
</dbReference>
<protein>
    <submittedName>
        <fullName evidence="3">Uncharacterized protein</fullName>
    </submittedName>
</protein>
<sequence length="324" mass="35943">MSGSIRTALGTTRRYAKQHLERYDKLEVQHPGAWDLVTKSSFKTTLDVLKNDLAKFQKHFNKWKQVVVETVDEIERAAEQDRLDAAMDCEENYDLIDALENAIFTINNRMEVPVPVQVQTPIALMVPGPVQAQTSNASSPQVTVPLQGHTSHSPQVTVPVQGHTSHSPQVTVPVLGQTSQSSGMVAYGTAPSPPARIPALDIPKFSGDYLKWSSFWERFDHAIHQQPFPEVEKLISLLGLLEGRALEEVEGFQVTGGNYNTVVKVLVDRFGNKQLILKELQMRLRSIKAADGSVENLRSTVNAINNICLQLKNNGVDINNDSLK</sequence>
<dbReference type="InterPro" id="IPR005312">
    <property type="entry name" value="DUF1759"/>
</dbReference>
<dbReference type="AlphaFoldDB" id="A0A914YUR3"/>
<accession>A0A914YUR3</accession>
<proteinExistence type="predicted"/>